<proteinExistence type="predicted"/>
<evidence type="ECO:0000313" key="2">
    <source>
        <dbReference type="EMBL" id="MBW4659768.1"/>
    </source>
</evidence>
<reference evidence="2" key="2">
    <citation type="journal article" date="2022" name="Microbiol. Resour. Announc.">
        <title>Metagenome Sequencing to Explore Phylogenomics of Terrestrial Cyanobacteria.</title>
        <authorList>
            <person name="Ward R.D."/>
            <person name="Stajich J.E."/>
            <person name="Johansen J.R."/>
            <person name="Huntemann M."/>
            <person name="Clum A."/>
            <person name="Foster B."/>
            <person name="Foster B."/>
            <person name="Roux S."/>
            <person name="Palaniappan K."/>
            <person name="Varghese N."/>
            <person name="Mukherjee S."/>
            <person name="Reddy T.B.K."/>
            <person name="Daum C."/>
            <person name="Copeland A."/>
            <person name="Chen I.A."/>
            <person name="Ivanova N.N."/>
            <person name="Kyrpides N.C."/>
            <person name="Shapiro N."/>
            <person name="Eloe-Fadrosh E.A."/>
            <person name="Pietrasiak N."/>
        </authorList>
    </citation>
    <scope>NUCLEOTIDE SEQUENCE</scope>
    <source>
        <strain evidence="2">UHER 2000/2452</strain>
    </source>
</reference>
<protein>
    <submittedName>
        <fullName evidence="2">CHAT domain-containing protein</fullName>
    </submittedName>
</protein>
<gene>
    <name evidence="2" type="ORF">KME15_13910</name>
</gene>
<sequence>MLQKFMVDKPVVDKPSASQTYNLLILTANPKGTAQLRLDQEVRDIEEGLKRSQHRDQFVLKQAWAVRPRDIQRTMLDNNPQIVHFSGHGGGESGLVFENEIGKPQFITAGALASLFELFADQVNCVVLNGCYSEVQADAIAQHINYVIGMNQSIGDRAAIEFAVGFYDALGAGRSVEFAFRLGCTAIQMAGMGEHLTPVLKKKVILSNFGES</sequence>
<organism evidence="2 3">
    <name type="scientific">Drouetiella hepatica Uher 2000/2452</name>
    <dbReference type="NCBI Taxonomy" id="904376"/>
    <lineage>
        <taxon>Bacteria</taxon>
        <taxon>Bacillati</taxon>
        <taxon>Cyanobacteriota</taxon>
        <taxon>Cyanophyceae</taxon>
        <taxon>Oculatellales</taxon>
        <taxon>Oculatellaceae</taxon>
        <taxon>Drouetiella</taxon>
    </lineage>
</organism>
<dbReference type="AlphaFoldDB" id="A0A951UPG1"/>
<evidence type="ECO:0000313" key="3">
    <source>
        <dbReference type="Proteomes" id="UP000757435"/>
    </source>
</evidence>
<reference evidence="2" key="1">
    <citation type="submission" date="2021-05" db="EMBL/GenBank/DDBJ databases">
        <authorList>
            <person name="Pietrasiak N."/>
            <person name="Ward R."/>
            <person name="Stajich J.E."/>
            <person name="Kurbessoian T."/>
        </authorList>
    </citation>
    <scope>NUCLEOTIDE SEQUENCE</scope>
    <source>
        <strain evidence="2">UHER 2000/2452</strain>
    </source>
</reference>
<feature type="domain" description="CHAT" evidence="1">
    <location>
        <begin position="25"/>
        <end position="179"/>
    </location>
</feature>
<dbReference type="Proteomes" id="UP000757435">
    <property type="component" value="Unassembled WGS sequence"/>
</dbReference>
<dbReference type="EMBL" id="JAHHHD010000014">
    <property type="protein sequence ID" value="MBW4659768.1"/>
    <property type="molecule type" value="Genomic_DNA"/>
</dbReference>
<evidence type="ECO:0000259" key="1">
    <source>
        <dbReference type="Pfam" id="PF12770"/>
    </source>
</evidence>
<name>A0A951UPG1_9CYAN</name>
<dbReference type="InterPro" id="IPR024983">
    <property type="entry name" value="CHAT_dom"/>
</dbReference>
<comment type="caution">
    <text evidence="2">The sequence shown here is derived from an EMBL/GenBank/DDBJ whole genome shotgun (WGS) entry which is preliminary data.</text>
</comment>
<dbReference type="Pfam" id="PF12770">
    <property type="entry name" value="CHAT"/>
    <property type="match status" value="1"/>
</dbReference>
<accession>A0A951UPG1</accession>